<dbReference type="InterPro" id="IPR009100">
    <property type="entry name" value="AcylCoA_DH/oxidase_NM_dom_sf"/>
</dbReference>
<dbReference type="Gene3D" id="1.10.540.10">
    <property type="entry name" value="Acyl-CoA dehydrogenase/oxidase, N-terminal domain"/>
    <property type="match status" value="1"/>
</dbReference>
<proteinExistence type="inferred from homology"/>
<gene>
    <name evidence="10" type="ordered locus">Plav_2018</name>
</gene>
<dbReference type="STRING" id="402881.Plav_2018"/>
<dbReference type="HOGENOM" id="CLU_018204_9_0_5"/>
<dbReference type="SUPFAM" id="SSF56645">
    <property type="entry name" value="Acyl-CoA dehydrogenase NM domain-like"/>
    <property type="match status" value="1"/>
</dbReference>
<dbReference type="InterPro" id="IPR013786">
    <property type="entry name" value="AcylCoA_DH/ox_N"/>
</dbReference>
<dbReference type="Pfam" id="PF02770">
    <property type="entry name" value="Acyl-CoA_dh_M"/>
    <property type="match status" value="1"/>
</dbReference>
<evidence type="ECO:0000313" key="11">
    <source>
        <dbReference type="Proteomes" id="UP000006377"/>
    </source>
</evidence>
<dbReference type="EMBL" id="CP000774">
    <property type="protein sequence ID" value="ABS63632.1"/>
    <property type="molecule type" value="Genomic_DNA"/>
</dbReference>
<evidence type="ECO:0000256" key="3">
    <source>
        <dbReference type="ARBA" id="ARBA00022630"/>
    </source>
</evidence>
<dbReference type="OrthoDB" id="9780544at2"/>
<evidence type="ECO:0000259" key="8">
    <source>
        <dbReference type="Pfam" id="PF02770"/>
    </source>
</evidence>
<dbReference type="Gene3D" id="2.40.110.10">
    <property type="entry name" value="Butyryl-CoA Dehydrogenase, subunit A, domain 2"/>
    <property type="match status" value="1"/>
</dbReference>
<dbReference type="GO" id="GO:0050660">
    <property type="term" value="F:flavin adenine dinucleotide binding"/>
    <property type="evidence" value="ECO:0007669"/>
    <property type="project" value="InterPro"/>
</dbReference>
<dbReference type="PANTHER" id="PTHR43292:SF3">
    <property type="entry name" value="ACYL-COA DEHYDROGENASE FADE29"/>
    <property type="match status" value="1"/>
</dbReference>
<evidence type="ECO:0000259" key="7">
    <source>
        <dbReference type="Pfam" id="PF00441"/>
    </source>
</evidence>
<dbReference type="InterPro" id="IPR052161">
    <property type="entry name" value="Mycobact_Acyl-CoA_DH"/>
</dbReference>
<dbReference type="SUPFAM" id="SSF47203">
    <property type="entry name" value="Acyl-CoA dehydrogenase C-terminal domain-like"/>
    <property type="match status" value="1"/>
</dbReference>
<dbReference type="InterPro" id="IPR006091">
    <property type="entry name" value="Acyl-CoA_Oxase/DH_mid-dom"/>
</dbReference>
<dbReference type="RefSeq" id="WP_012110936.1">
    <property type="nucleotide sequence ID" value="NC_009719.1"/>
</dbReference>
<reference evidence="10 11" key="1">
    <citation type="journal article" date="2011" name="Stand. Genomic Sci.">
        <title>Complete genome sequence of Parvibaculum lavamentivorans type strain (DS-1(T)).</title>
        <authorList>
            <person name="Schleheck D."/>
            <person name="Weiss M."/>
            <person name="Pitluck S."/>
            <person name="Bruce D."/>
            <person name="Land M.L."/>
            <person name="Han S."/>
            <person name="Saunders E."/>
            <person name="Tapia R."/>
            <person name="Detter C."/>
            <person name="Brettin T."/>
            <person name="Han J."/>
            <person name="Woyke T."/>
            <person name="Goodwin L."/>
            <person name="Pennacchio L."/>
            <person name="Nolan M."/>
            <person name="Cook A.M."/>
            <person name="Kjelleberg S."/>
            <person name="Thomas T."/>
        </authorList>
    </citation>
    <scope>NUCLEOTIDE SEQUENCE [LARGE SCALE GENOMIC DNA]</scope>
    <source>
        <strain evidence="11">DS-1 / DSM 13023 / NCIMB 13966</strain>
    </source>
</reference>
<organism evidence="10 11">
    <name type="scientific">Parvibaculum lavamentivorans (strain DS-1 / DSM 13023 / NCIMB 13966)</name>
    <dbReference type="NCBI Taxonomy" id="402881"/>
    <lineage>
        <taxon>Bacteria</taxon>
        <taxon>Pseudomonadati</taxon>
        <taxon>Pseudomonadota</taxon>
        <taxon>Alphaproteobacteria</taxon>
        <taxon>Hyphomicrobiales</taxon>
        <taxon>Parvibaculaceae</taxon>
        <taxon>Parvibaculum</taxon>
    </lineage>
</organism>
<evidence type="ECO:0000259" key="9">
    <source>
        <dbReference type="Pfam" id="PF02771"/>
    </source>
</evidence>
<dbReference type="GO" id="GO:0016627">
    <property type="term" value="F:oxidoreductase activity, acting on the CH-CH group of donors"/>
    <property type="evidence" value="ECO:0007669"/>
    <property type="project" value="InterPro"/>
</dbReference>
<comment type="cofactor">
    <cofactor evidence="1 6">
        <name>FAD</name>
        <dbReference type="ChEBI" id="CHEBI:57692"/>
    </cofactor>
</comment>
<comment type="similarity">
    <text evidence="2 6">Belongs to the acyl-CoA dehydrogenase family.</text>
</comment>
<evidence type="ECO:0000256" key="4">
    <source>
        <dbReference type="ARBA" id="ARBA00022827"/>
    </source>
</evidence>
<keyword evidence="11" id="KW-1185">Reference proteome</keyword>
<dbReference type="Pfam" id="PF00441">
    <property type="entry name" value="Acyl-CoA_dh_1"/>
    <property type="match status" value="1"/>
</dbReference>
<dbReference type="Proteomes" id="UP000006377">
    <property type="component" value="Chromosome"/>
</dbReference>
<dbReference type="InterPro" id="IPR037069">
    <property type="entry name" value="AcylCoA_DH/ox_N_sf"/>
</dbReference>
<accession>A7HUP9</accession>
<feature type="domain" description="Acyl-CoA oxidase/dehydrogenase middle" evidence="8">
    <location>
        <begin position="127"/>
        <end position="220"/>
    </location>
</feature>
<dbReference type="Pfam" id="PF02771">
    <property type="entry name" value="Acyl-CoA_dh_N"/>
    <property type="match status" value="1"/>
</dbReference>
<feature type="domain" description="Acyl-CoA dehydrogenase/oxidase N-terminal" evidence="9">
    <location>
        <begin position="10"/>
        <end position="123"/>
    </location>
</feature>
<keyword evidence="5 6" id="KW-0560">Oxidoreductase</keyword>
<dbReference type="GO" id="GO:0005886">
    <property type="term" value="C:plasma membrane"/>
    <property type="evidence" value="ECO:0007669"/>
    <property type="project" value="TreeGrafter"/>
</dbReference>
<dbReference type="InterPro" id="IPR036250">
    <property type="entry name" value="AcylCo_DH-like_C"/>
</dbReference>
<dbReference type="KEGG" id="pla:Plav_2018"/>
<dbReference type="eggNOG" id="COG1960">
    <property type="taxonomic scope" value="Bacteria"/>
</dbReference>
<dbReference type="PANTHER" id="PTHR43292">
    <property type="entry name" value="ACYL-COA DEHYDROGENASE"/>
    <property type="match status" value="1"/>
</dbReference>
<evidence type="ECO:0000256" key="5">
    <source>
        <dbReference type="ARBA" id="ARBA00023002"/>
    </source>
</evidence>
<evidence type="ECO:0000256" key="2">
    <source>
        <dbReference type="ARBA" id="ARBA00009347"/>
    </source>
</evidence>
<evidence type="ECO:0000256" key="6">
    <source>
        <dbReference type="RuleBase" id="RU362125"/>
    </source>
</evidence>
<feature type="domain" description="Acyl-CoA dehydrogenase/oxidase C-terminal" evidence="7">
    <location>
        <begin position="233"/>
        <end position="409"/>
    </location>
</feature>
<dbReference type="InterPro" id="IPR009075">
    <property type="entry name" value="AcylCo_DH/oxidase_C"/>
</dbReference>
<keyword evidence="3 6" id="KW-0285">Flavoprotein</keyword>
<protein>
    <submittedName>
        <fullName evidence="10">Acyl-CoA dehydrogenase domain protein</fullName>
    </submittedName>
</protein>
<evidence type="ECO:0000256" key="1">
    <source>
        <dbReference type="ARBA" id="ARBA00001974"/>
    </source>
</evidence>
<dbReference type="AlphaFoldDB" id="A7HUP9"/>
<keyword evidence="4 6" id="KW-0274">FAD</keyword>
<name>A7HUP9_PARL1</name>
<sequence length="411" mass="44939">MELGYSVADAAFRDEVRNFLDEKLTPELRATGKRMTSVYADYETTMTWHKALYEKGWVAPSWPVEYGGCDWSVIQHYIFSSELSAAGAPSLSPMGLGMCGPVLIGYGTPEQKAYYLPRILNGEDFWCQGYSEPGSGSDLASLQMSAVSDGDDFIYNGQKIWTTHANYANRIFNLVRTSKEDIPQRGITFILIDMDMPGVKVEPLVMLSGEHIQNQIFFTDVRVPKMNVVGKVGDGWTVAKYLMQFERGGHAYAPGLHTRLSRIARMAGEESGNGGGRLIDDPDFATKLAEASVEISSLEYTEHRIMSALSHGEAPGAESSLLKTRGTEISQRVTELALEAVAYYALPFQPHATAPGGPVPGAPSITPNETPVGPDYSWPVTAKYLNDRAGSIYAGTNEIQRNIMAKAVLGL</sequence>
<evidence type="ECO:0000313" key="10">
    <source>
        <dbReference type="EMBL" id="ABS63632.1"/>
    </source>
</evidence>
<dbReference type="Gene3D" id="1.20.140.10">
    <property type="entry name" value="Butyryl-CoA Dehydrogenase, subunit A, domain 3"/>
    <property type="match status" value="1"/>
</dbReference>
<dbReference type="InterPro" id="IPR046373">
    <property type="entry name" value="Acyl-CoA_Oxase/DH_mid-dom_sf"/>
</dbReference>